<sequence>MPRFKSASLSIAAAIPFISSATAAPFVSDATAVLFVSTITATLENLPGPVRERREGVAARGRSRVIFSRRDSTKTRATLECRSRNLALELERLRGVALGRRSRPVFELRDDENASDFEVLTMITADIISSRLSSGKHSSEINMVSLILAKSQRISGGFIGPFELRIMIYLLVMKSFPFDSSGTSWLLVLPSSHKEWISYLLSMKGYTFSVLLLSSGFSFSTGLSSCVAVSTGPEEATEITFGFFVGESWHSTSHYVTIFQLVVKVLSTHSSFISNSLSIFYEGLSHLAYVVYLFNQRRCLIPSSYCTRAS</sequence>
<organism evidence="2">
    <name type="scientific">Brassica oleracea</name>
    <name type="common">Wild cabbage</name>
    <dbReference type="NCBI Taxonomy" id="3712"/>
    <lineage>
        <taxon>Eukaryota</taxon>
        <taxon>Viridiplantae</taxon>
        <taxon>Streptophyta</taxon>
        <taxon>Embryophyta</taxon>
        <taxon>Tracheophyta</taxon>
        <taxon>Spermatophyta</taxon>
        <taxon>Magnoliopsida</taxon>
        <taxon>eudicotyledons</taxon>
        <taxon>Gunneridae</taxon>
        <taxon>Pentapetalae</taxon>
        <taxon>rosids</taxon>
        <taxon>malvids</taxon>
        <taxon>Brassicales</taxon>
        <taxon>Brassicaceae</taxon>
        <taxon>Brassiceae</taxon>
        <taxon>Brassica</taxon>
    </lineage>
</organism>
<accession>A0A3P6BRP2</accession>
<dbReference type="EMBL" id="LR031873">
    <property type="protein sequence ID" value="VDD05128.1"/>
    <property type="molecule type" value="Genomic_DNA"/>
</dbReference>
<gene>
    <name evidence="2" type="ORF">BOLC4T22353H</name>
</gene>
<reference evidence="2" key="1">
    <citation type="submission" date="2018-11" db="EMBL/GenBank/DDBJ databases">
        <authorList>
            <consortium name="Genoscope - CEA"/>
            <person name="William W."/>
        </authorList>
    </citation>
    <scope>NUCLEOTIDE SEQUENCE</scope>
</reference>
<evidence type="ECO:0000313" key="2">
    <source>
        <dbReference type="EMBL" id="VDD05128.1"/>
    </source>
</evidence>
<feature type="signal peptide" evidence="1">
    <location>
        <begin position="1"/>
        <end position="23"/>
    </location>
</feature>
<name>A0A3P6BRP2_BRAOL</name>
<dbReference type="AlphaFoldDB" id="A0A3P6BRP2"/>
<feature type="chain" id="PRO_5017937505" evidence="1">
    <location>
        <begin position="24"/>
        <end position="310"/>
    </location>
</feature>
<evidence type="ECO:0000256" key="1">
    <source>
        <dbReference type="SAM" id="SignalP"/>
    </source>
</evidence>
<keyword evidence="1" id="KW-0732">Signal</keyword>
<proteinExistence type="predicted"/>
<protein>
    <submittedName>
        <fullName evidence="2">Uncharacterized protein</fullName>
    </submittedName>
</protein>